<protein>
    <submittedName>
        <fullName evidence="3">Uncharacterized protein</fullName>
    </submittedName>
</protein>
<accession>A0A518C772</accession>
<reference evidence="4" key="1">
    <citation type="submission" date="2019-02" db="EMBL/GenBank/DDBJ databases">
        <title>Deep-cultivation of Planctomycetes and their phenomic and genomic characterization uncovers novel biology.</title>
        <authorList>
            <person name="Wiegand S."/>
            <person name="Jogler M."/>
            <person name="Boedeker C."/>
            <person name="Pinto D."/>
            <person name="Vollmers J."/>
            <person name="Rivas-Marin E."/>
            <person name="Kohn T."/>
            <person name="Peeters S.H."/>
            <person name="Heuer A."/>
            <person name="Rast P."/>
            <person name="Oberbeckmann S."/>
            <person name="Bunk B."/>
            <person name="Jeske O."/>
            <person name="Meyerdierks A."/>
            <person name="Storesund J.E."/>
            <person name="Kallscheuer N."/>
            <person name="Luecker S."/>
            <person name="Lage O.M."/>
            <person name="Pohl T."/>
            <person name="Merkel B.J."/>
            <person name="Hornburger P."/>
            <person name="Mueller R.-W."/>
            <person name="Bruemmer F."/>
            <person name="Labrenz M."/>
            <person name="Spormann A.M."/>
            <person name="Op den Camp H."/>
            <person name="Overmann J."/>
            <person name="Amann R."/>
            <person name="Jetten M.S.M."/>
            <person name="Mascher T."/>
            <person name="Medema M.H."/>
            <person name="Devos D.P."/>
            <person name="Kaster A.-K."/>
            <person name="Ovreas L."/>
            <person name="Rohde M."/>
            <person name="Galperin M.Y."/>
            <person name="Jogler C."/>
        </authorList>
    </citation>
    <scope>NUCLEOTIDE SEQUENCE [LARGE SCALE GENOMIC DNA]</scope>
    <source>
        <strain evidence="4">Pan97</strain>
    </source>
</reference>
<name>A0A518C772_9BACT</name>
<evidence type="ECO:0000313" key="3">
    <source>
        <dbReference type="EMBL" id="QDU75077.1"/>
    </source>
</evidence>
<evidence type="ECO:0000256" key="1">
    <source>
        <dbReference type="SAM" id="MobiDB-lite"/>
    </source>
</evidence>
<feature type="chain" id="PRO_5022187988" evidence="2">
    <location>
        <begin position="32"/>
        <end position="319"/>
    </location>
</feature>
<keyword evidence="2" id="KW-0732">Signal</keyword>
<feature type="compositionally biased region" description="Basic and acidic residues" evidence="1">
    <location>
        <begin position="57"/>
        <end position="68"/>
    </location>
</feature>
<proteinExistence type="predicted"/>
<dbReference type="EMBL" id="CP036289">
    <property type="protein sequence ID" value="QDU75077.1"/>
    <property type="molecule type" value="Genomic_DNA"/>
</dbReference>
<gene>
    <name evidence="3" type="ORF">Pan97_20980</name>
</gene>
<keyword evidence="4" id="KW-1185">Reference proteome</keyword>
<organism evidence="3 4">
    <name type="scientific">Bremerella volcania</name>
    <dbReference type="NCBI Taxonomy" id="2527984"/>
    <lineage>
        <taxon>Bacteria</taxon>
        <taxon>Pseudomonadati</taxon>
        <taxon>Planctomycetota</taxon>
        <taxon>Planctomycetia</taxon>
        <taxon>Pirellulales</taxon>
        <taxon>Pirellulaceae</taxon>
        <taxon>Bremerella</taxon>
    </lineage>
</organism>
<dbReference type="PROSITE" id="PS51257">
    <property type="entry name" value="PROKAR_LIPOPROTEIN"/>
    <property type="match status" value="1"/>
</dbReference>
<feature type="signal peptide" evidence="2">
    <location>
        <begin position="1"/>
        <end position="31"/>
    </location>
</feature>
<sequence length="319" mass="35910" precursor="true">MPPASKTNSVMRICFALILAFSCLTSSVVWAQNPVVPGQGQRIWLDDLEDENWEYIDNHPKSSHEQDNNVRLPGGMSKNKLWGESSKRGHPDYIRRVETPEGGIPGSKGALLMMTLQSNIPFRASHELGQDDFICRVPGSYSVRQYPSAVTRVYLPPFEKWEQYKGAATFGFRTTCIGSRSKKKGAGLFSYTSNETEENWPGIFIEFQPAKPGTEQEPAAQWIIRGAPYGDVRGPKISVDQLGWWTIGMSFTPDGRCHYFISQGADDLTSQDLVASYLPYNYKIETVSGMFFNVFNFDNGKSWSTPWVVDDPAFYVGRR</sequence>
<dbReference type="KEGG" id="bvo:Pan97_20980"/>
<dbReference type="Proteomes" id="UP000318626">
    <property type="component" value="Chromosome"/>
</dbReference>
<evidence type="ECO:0000313" key="4">
    <source>
        <dbReference type="Proteomes" id="UP000318626"/>
    </source>
</evidence>
<dbReference type="AlphaFoldDB" id="A0A518C772"/>
<feature type="region of interest" description="Disordered" evidence="1">
    <location>
        <begin position="57"/>
        <end position="87"/>
    </location>
</feature>
<evidence type="ECO:0000256" key="2">
    <source>
        <dbReference type="SAM" id="SignalP"/>
    </source>
</evidence>